<dbReference type="AlphaFoldDB" id="A0A5B8VMI6"/>
<dbReference type="KEGG" id="agi:FSB73_11240"/>
<name>A0A5B8VMI6_9BACT</name>
<gene>
    <name evidence="1" type="ORF">FSB73_11240</name>
</gene>
<organism evidence="1 2">
    <name type="scientific">Arachidicoccus ginsenosidivorans</name>
    <dbReference type="NCBI Taxonomy" id="496057"/>
    <lineage>
        <taxon>Bacteria</taxon>
        <taxon>Pseudomonadati</taxon>
        <taxon>Bacteroidota</taxon>
        <taxon>Chitinophagia</taxon>
        <taxon>Chitinophagales</taxon>
        <taxon>Chitinophagaceae</taxon>
        <taxon>Arachidicoccus</taxon>
    </lineage>
</organism>
<protein>
    <submittedName>
        <fullName evidence="1">Uncharacterized protein</fullName>
    </submittedName>
</protein>
<dbReference type="Proteomes" id="UP000321291">
    <property type="component" value="Chromosome"/>
</dbReference>
<proteinExistence type="predicted"/>
<evidence type="ECO:0000313" key="2">
    <source>
        <dbReference type="Proteomes" id="UP000321291"/>
    </source>
</evidence>
<sequence length="59" mass="6680">MAESVCLYSPKGMNREVDQYKVFARGEAVILTGKQQGSSRKIALVKISGFLTKTFNYYR</sequence>
<dbReference type="EMBL" id="CP042434">
    <property type="protein sequence ID" value="QEC72162.1"/>
    <property type="molecule type" value="Genomic_DNA"/>
</dbReference>
<dbReference type="RefSeq" id="WP_146781986.1">
    <property type="nucleotide sequence ID" value="NZ_CP042434.1"/>
</dbReference>
<reference evidence="1 2" key="1">
    <citation type="journal article" date="2017" name="Int. J. Syst. Evol. Microbiol.">
        <title>Arachidicoccus ginsenosidivorans sp. nov., with ginsenoside-converting activity isolated from ginseng cultivating soil.</title>
        <authorList>
            <person name="Siddiqi M.Z."/>
            <person name="Aslam Z."/>
            <person name="Im W.T."/>
        </authorList>
    </citation>
    <scope>NUCLEOTIDE SEQUENCE [LARGE SCALE GENOMIC DNA]</scope>
    <source>
        <strain evidence="1 2">Gsoil 809</strain>
    </source>
</reference>
<evidence type="ECO:0000313" key="1">
    <source>
        <dbReference type="EMBL" id="QEC72162.1"/>
    </source>
</evidence>
<accession>A0A5B8VMI6</accession>
<keyword evidence="2" id="KW-1185">Reference proteome</keyword>